<evidence type="ECO:0000313" key="2">
    <source>
        <dbReference type="Proteomes" id="UP000058114"/>
    </source>
</evidence>
<dbReference type="EMBL" id="CP013067">
    <property type="protein sequence ID" value="ALP40820.1"/>
    <property type="molecule type" value="Genomic_DNA"/>
</dbReference>
<proteinExistence type="predicted"/>
<dbReference type="AlphaFoldDB" id="A0A0S2SGH5"/>
<dbReference type="RefSeq" id="WP_050667771.1">
    <property type="nucleotide sequence ID" value="NZ_CDDB01000089.1"/>
</dbReference>
<evidence type="ECO:0000313" key="1">
    <source>
        <dbReference type="EMBL" id="ALP40820.1"/>
    </source>
</evidence>
<sequence length="190" mass="22491">MLNYRLLQQLAPLNFRDETQTETLADYLIRVGPLLPGIPPNLLAQWIYRHWRGFESNWSFIDLSRIEVLPAWLDLDIICRDINTRHMEVVERWSEMLRSNRYVRRSWLAEYMLTQGTWPEPIIVLAPDEGDHYPDGTPMPRPYALLEGHHRLAYLRCLAQENHPLQSRHAVWICRPVVDSKTFAQPKIDH</sequence>
<dbReference type="STRING" id="652.WL1483_1401"/>
<organism evidence="1 2">
    <name type="scientific">Aeromonas schubertii</name>
    <dbReference type="NCBI Taxonomy" id="652"/>
    <lineage>
        <taxon>Bacteria</taxon>
        <taxon>Pseudomonadati</taxon>
        <taxon>Pseudomonadota</taxon>
        <taxon>Gammaproteobacteria</taxon>
        <taxon>Aeromonadales</taxon>
        <taxon>Aeromonadaceae</taxon>
        <taxon>Aeromonas</taxon>
    </lineage>
</organism>
<reference evidence="2" key="1">
    <citation type="submission" date="2015-10" db="EMBL/GenBank/DDBJ databases">
        <title>Complete Genome Sequence of Aeromonas schubertii strain WL1483.</title>
        <authorList>
            <person name="Liu L."/>
        </authorList>
    </citation>
    <scope>NUCLEOTIDE SEQUENCE [LARGE SCALE GENOMIC DNA]</scope>
    <source>
        <strain evidence="2">WL1483</strain>
    </source>
</reference>
<reference evidence="1 2" key="2">
    <citation type="journal article" date="2016" name="Genome Announc.">
        <title>Complete Genome Sequence of the Highly Virulent Aeromonas schubertii Strain WL1483, Isolated from Diseased Snakehead Fish (Channa argus) in China.</title>
        <authorList>
            <person name="Liu L."/>
            <person name="Li N."/>
            <person name="Zhang D."/>
            <person name="Fu X."/>
            <person name="Shi C."/>
            <person name="Lin Q."/>
            <person name="Hao G."/>
        </authorList>
    </citation>
    <scope>NUCLEOTIDE SEQUENCE [LARGE SCALE GENOMIC DNA]</scope>
    <source>
        <strain evidence="1 2">WL1483</strain>
    </source>
</reference>
<protein>
    <submittedName>
        <fullName evidence="1">Uncharacterized protein</fullName>
    </submittedName>
</protein>
<name>A0A0S2SGH5_9GAMM</name>
<gene>
    <name evidence="1" type="ORF">WL1483_1401</name>
</gene>
<accession>A0A0S2SGH5</accession>
<dbReference type="KEGG" id="asr:WL1483_1401"/>
<dbReference type="OrthoDB" id="6058140at2"/>
<dbReference type="Proteomes" id="UP000058114">
    <property type="component" value="Chromosome"/>
</dbReference>
<dbReference type="PATRIC" id="fig|652.5.peg.503"/>